<comment type="caution">
    <text evidence="1">The sequence shown here is derived from an EMBL/GenBank/DDBJ whole genome shotgun (WGS) entry which is preliminary data.</text>
</comment>
<dbReference type="EMBL" id="JACEFG010000003">
    <property type="protein sequence ID" value="MBA2176021.1"/>
    <property type="molecule type" value="Genomic_DNA"/>
</dbReference>
<evidence type="ECO:0000313" key="1">
    <source>
        <dbReference type="EMBL" id="MBA2176021.1"/>
    </source>
</evidence>
<dbReference type="AlphaFoldDB" id="A0A838CVS7"/>
<organism evidence="1 2">
    <name type="scientific">Halobacillus locisalis</name>
    <dbReference type="NCBI Taxonomy" id="220753"/>
    <lineage>
        <taxon>Bacteria</taxon>
        <taxon>Bacillati</taxon>
        <taxon>Bacillota</taxon>
        <taxon>Bacilli</taxon>
        <taxon>Bacillales</taxon>
        <taxon>Bacillaceae</taxon>
        <taxon>Halobacillus</taxon>
    </lineage>
</organism>
<keyword evidence="2" id="KW-1185">Reference proteome</keyword>
<name>A0A838CVS7_9BACI</name>
<evidence type="ECO:0000313" key="2">
    <source>
        <dbReference type="Proteomes" id="UP000571017"/>
    </source>
</evidence>
<dbReference type="Proteomes" id="UP000571017">
    <property type="component" value="Unassembled WGS sequence"/>
</dbReference>
<accession>A0A838CVS7</accession>
<proteinExistence type="predicted"/>
<protein>
    <submittedName>
        <fullName evidence="1">Uncharacterized protein</fullName>
    </submittedName>
</protein>
<sequence>MELLYNRGVVTSITALGLGTEPDGCLQLVSVEDNNGNRGDFTLSQDTYLINHQPIQVGDFVTGYYDALAPTPLIYPPRYRAIVMVKEVPYQNVKVDFFNEQLISSDGRLKLNLAPYTPVILKNGQPFGHSPARQPLVVVYGTSTKSIPAQTTPYQVVVLCPSS</sequence>
<gene>
    <name evidence="1" type="ORF">H0266_14080</name>
</gene>
<reference evidence="1 2" key="1">
    <citation type="journal article" date="2004" name="Extremophiles">
        <title>Halobacillus locisalis sp. nov., a halophilic bacterium isolated from a marine solar saltern of the Yellow Sea in Korea.</title>
        <authorList>
            <person name="Yoon J.H."/>
            <person name="Kang K.H."/>
            <person name="Oh T.K."/>
            <person name="Park Y.H."/>
        </authorList>
    </citation>
    <scope>NUCLEOTIDE SEQUENCE [LARGE SCALE GENOMIC DNA]</scope>
    <source>
        <strain evidence="1 2">KCTC 3788</strain>
    </source>
</reference>